<evidence type="ECO:0008006" key="3">
    <source>
        <dbReference type="Google" id="ProtNLM"/>
    </source>
</evidence>
<comment type="caution">
    <text evidence="1">The sequence shown here is derived from an EMBL/GenBank/DDBJ whole genome shotgun (WGS) entry which is preliminary data.</text>
</comment>
<dbReference type="RefSeq" id="WP_021287328.1">
    <property type="nucleotide sequence ID" value="NZ_AUPZ01000007.1"/>
</dbReference>
<dbReference type="PATRIC" id="fig|1172190.3.peg.1031"/>
<gene>
    <name evidence="1" type="ORF">M947_05295</name>
</gene>
<dbReference type="Proteomes" id="UP000015520">
    <property type="component" value="Unassembled WGS sequence"/>
</dbReference>
<dbReference type="EMBL" id="AUPZ01000007">
    <property type="protein sequence ID" value="EQB39409.1"/>
    <property type="molecule type" value="Genomic_DNA"/>
</dbReference>
<evidence type="ECO:0000313" key="1">
    <source>
        <dbReference type="EMBL" id="EQB39409.1"/>
    </source>
</evidence>
<accession>T0KQS3</accession>
<dbReference type="STRING" id="1172190.M947_05295"/>
<proteinExistence type="predicted"/>
<dbReference type="eggNOG" id="ENOG502ZBP4">
    <property type="taxonomic scope" value="Bacteria"/>
</dbReference>
<dbReference type="OrthoDB" id="32195at2"/>
<evidence type="ECO:0000313" key="2">
    <source>
        <dbReference type="Proteomes" id="UP000015520"/>
    </source>
</evidence>
<reference evidence="1 2" key="1">
    <citation type="submission" date="2013-07" db="EMBL/GenBank/DDBJ databases">
        <title>Sulfurimonas hongkongensis AST-10 Genome Sequencing.</title>
        <authorList>
            <person name="Cai L."/>
            <person name="Zhang T."/>
        </authorList>
    </citation>
    <scope>NUCLEOTIDE SEQUENCE [LARGE SCALE GENOMIC DNA]</scope>
    <source>
        <strain evidence="1 2">AST-10</strain>
    </source>
</reference>
<keyword evidence="2" id="KW-1185">Reference proteome</keyword>
<name>T0KQS3_9BACT</name>
<sequence>MGVVSKQEEINQVEIFAPHVVILGAGASYAAFPNGDINGNKLPLMNNLISTLKLENLIDKTNLNFETNNFEEIYDLICKNEDLQDIQLELEEEVYRYFHNLSITEQPTIYDHLLLSLREKDVIATFNWDPFLIQAYYRNGKEGFKLPKLLFLHGNVAVGFCEEDSFAGVNGHKCKYCEKDLQPTRLLYPISEKNYHKDGFIKAQWETLQGYLEKAFMISIFGYGAPQSDKSAIELMKKAWGDVEDRNMEQTEIIDIREEDDLEQVWSPFIHTHHREFHKNFYDSFIANHPRRTGEAYYNQYWMAKFIENNPLPKDSNFDELWNWYQELQDVENSKNT</sequence>
<organism evidence="1 2">
    <name type="scientific">Sulfurimonas hongkongensis</name>
    <dbReference type="NCBI Taxonomy" id="1172190"/>
    <lineage>
        <taxon>Bacteria</taxon>
        <taxon>Pseudomonadati</taxon>
        <taxon>Campylobacterota</taxon>
        <taxon>Epsilonproteobacteria</taxon>
        <taxon>Campylobacterales</taxon>
        <taxon>Sulfurimonadaceae</taxon>
        <taxon>Sulfurimonas</taxon>
    </lineage>
</organism>
<protein>
    <recommendedName>
        <fullName evidence="3">SIR2-like domain-containing protein</fullName>
    </recommendedName>
</protein>
<dbReference type="AlphaFoldDB" id="T0KQS3"/>